<gene>
    <name evidence="9" type="ORF">CDV25_01740</name>
</gene>
<feature type="domain" description="Radical SAM core" evidence="7">
    <location>
        <begin position="10"/>
        <end position="134"/>
    </location>
</feature>
<keyword evidence="4" id="KW-0479">Metal-binding</keyword>
<reference evidence="9 10" key="1">
    <citation type="submission" date="2017-06" db="EMBL/GenBank/DDBJ databases">
        <title>Complete genome of Helicobacter apodemus.</title>
        <authorList>
            <person name="Cho S."/>
        </authorList>
    </citation>
    <scope>NUCLEOTIDE SEQUENCE [LARGE SCALE GENOMIC DNA]</scope>
    <source>
        <strain evidence="10">SNUVETPUB-15-01</strain>
    </source>
</reference>
<accession>A0A2U8FBL6</accession>
<dbReference type="OrthoDB" id="9805809at2"/>
<evidence type="ECO:0000256" key="3">
    <source>
        <dbReference type="ARBA" id="ARBA00022691"/>
    </source>
</evidence>
<feature type="domain" description="4Fe4S-binding SPASM" evidence="8">
    <location>
        <begin position="212"/>
        <end position="277"/>
    </location>
</feature>
<dbReference type="RefSeq" id="WP_108910513.1">
    <property type="nucleotide sequence ID" value="NZ_CP021886.1"/>
</dbReference>
<dbReference type="GO" id="GO:0046872">
    <property type="term" value="F:metal ion binding"/>
    <property type="evidence" value="ECO:0007669"/>
    <property type="project" value="UniProtKB-KW"/>
</dbReference>
<dbReference type="Pfam" id="PF04055">
    <property type="entry name" value="Radical_SAM"/>
    <property type="match status" value="1"/>
</dbReference>
<keyword evidence="6" id="KW-0411">Iron-sulfur</keyword>
<protein>
    <submittedName>
        <fullName evidence="9">Radical SAM protein</fullName>
    </submittedName>
</protein>
<evidence type="ECO:0000313" key="9">
    <source>
        <dbReference type="EMBL" id="AWI33622.1"/>
    </source>
</evidence>
<dbReference type="Pfam" id="PF13186">
    <property type="entry name" value="SPASM"/>
    <property type="match status" value="1"/>
</dbReference>
<proteinExistence type="predicted"/>
<evidence type="ECO:0000313" key="10">
    <source>
        <dbReference type="Proteomes" id="UP000244890"/>
    </source>
</evidence>
<evidence type="ECO:0000256" key="1">
    <source>
        <dbReference type="ARBA" id="ARBA00001966"/>
    </source>
</evidence>
<organism evidence="9 10">
    <name type="scientific">Helicobacter apodemus</name>
    <dbReference type="NCBI Taxonomy" id="135569"/>
    <lineage>
        <taxon>Bacteria</taxon>
        <taxon>Pseudomonadati</taxon>
        <taxon>Campylobacterota</taxon>
        <taxon>Epsilonproteobacteria</taxon>
        <taxon>Campylobacterales</taxon>
        <taxon>Helicobacteraceae</taxon>
        <taxon>Helicobacter</taxon>
    </lineage>
</organism>
<dbReference type="AlphaFoldDB" id="A0A2U8FBL6"/>
<dbReference type="SUPFAM" id="SSF102114">
    <property type="entry name" value="Radical SAM enzymes"/>
    <property type="match status" value="1"/>
</dbReference>
<evidence type="ECO:0000256" key="5">
    <source>
        <dbReference type="ARBA" id="ARBA00023004"/>
    </source>
</evidence>
<dbReference type="InterPro" id="IPR013785">
    <property type="entry name" value="Aldolase_TIM"/>
</dbReference>
<dbReference type="GO" id="GO:0003824">
    <property type="term" value="F:catalytic activity"/>
    <property type="evidence" value="ECO:0007669"/>
    <property type="project" value="InterPro"/>
</dbReference>
<dbReference type="InterPro" id="IPR023885">
    <property type="entry name" value="4Fe4S-binding_SPASM_dom"/>
</dbReference>
<sequence>MSEKFEKIFIEITNFCGLDCSFCTPKKQVKKLMPLEDFKKVTQKVSPYTKLCALHILGDPLSVKNLSQYLQIAQSYNLKLEITSSGFYLEDNIDVLLNTPCIHQINISLMSALYQSKAVNLEEYFQPILKLCKMHQELKSEKFINLRLWNLDKNFNPPALNTEVYNLLKRYFAFRETSALKIRLNYKIFLHQARCFEWANVASTISYKKGFCYGGIKQLGILCDGRVVPCCFDTKGIINLGNILEESLEEILLKQRTKSLVQGFKDNNLVELLCQFCSYPQYLASKSPCRN</sequence>
<dbReference type="GO" id="GO:0051539">
    <property type="term" value="F:4 iron, 4 sulfur cluster binding"/>
    <property type="evidence" value="ECO:0007669"/>
    <property type="project" value="UniProtKB-KW"/>
</dbReference>
<dbReference type="PANTHER" id="PTHR43787:SF10">
    <property type="entry name" value="COFACTOR MODIFYING PROTEIN"/>
    <property type="match status" value="1"/>
</dbReference>
<evidence type="ECO:0000256" key="4">
    <source>
        <dbReference type="ARBA" id="ARBA00022723"/>
    </source>
</evidence>
<evidence type="ECO:0000256" key="6">
    <source>
        <dbReference type="ARBA" id="ARBA00023014"/>
    </source>
</evidence>
<dbReference type="InterPro" id="IPR058240">
    <property type="entry name" value="rSAM_sf"/>
</dbReference>
<evidence type="ECO:0000256" key="2">
    <source>
        <dbReference type="ARBA" id="ARBA00022485"/>
    </source>
</evidence>
<comment type="cofactor">
    <cofactor evidence="1">
        <name>[4Fe-4S] cluster</name>
        <dbReference type="ChEBI" id="CHEBI:49883"/>
    </cofactor>
</comment>
<keyword evidence="3" id="KW-0949">S-adenosyl-L-methionine</keyword>
<evidence type="ECO:0000259" key="8">
    <source>
        <dbReference type="Pfam" id="PF13186"/>
    </source>
</evidence>
<dbReference type="Gene3D" id="3.20.20.70">
    <property type="entry name" value="Aldolase class I"/>
    <property type="match status" value="1"/>
</dbReference>
<keyword evidence="5" id="KW-0408">Iron</keyword>
<dbReference type="KEGG" id="had:CDV25_01740"/>
<dbReference type="SFLD" id="SFLDS00029">
    <property type="entry name" value="Radical_SAM"/>
    <property type="match status" value="1"/>
</dbReference>
<keyword evidence="2" id="KW-0004">4Fe-4S</keyword>
<dbReference type="InterPro" id="IPR007197">
    <property type="entry name" value="rSAM"/>
</dbReference>
<dbReference type="EMBL" id="CP021886">
    <property type="protein sequence ID" value="AWI33622.1"/>
    <property type="molecule type" value="Genomic_DNA"/>
</dbReference>
<evidence type="ECO:0000259" key="7">
    <source>
        <dbReference type="Pfam" id="PF04055"/>
    </source>
</evidence>
<dbReference type="Proteomes" id="UP000244890">
    <property type="component" value="Chromosome"/>
</dbReference>
<name>A0A2U8FBL6_9HELI</name>
<dbReference type="PANTHER" id="PTHR43787">
    <property type="entry name" value="FEMO COFACTOR BIOSYNTHESIS PROTEIN NIFB-RELATED"/>
    <property type="match status" value="1"/>
</dbReference>